<reference evidence="8 9" key="1">
    <citation type="journal article" date="2012" name="Science">
        <title>The Paleozoic origin of enzymatic lignin decomposition reconstructed from 31 fungal genomes.</title>
        <authorList>
            <person name="Floudas D."/>
            <person name="Binder M."/>
            <person name="Riley R."/>
            <person name="Barry K."/>
            <person name="Blanchette R.A."/>
            <person name="Henrissat B."/>
            <person name="Martinez A.T."/>
            <person name="Otillar R."/>
            <person name="Spatafora J.W."/>
            <person name="Yadav J.S."/>
            <person name="Aerts A."/>
            <person name="Benoit I."/>
            <person name="Boyd A."/>
            <person name="Carlson A."/>
            <person name="Copeland A."/>
            <person name="Coutinho P.M."/>
            <person name="de Vries R.P."/>
            <person name="Ferreira P."/>
            <person name="Findley K."/>
            <person name="Foster B."/>
            <person name="Gaskell J."/>
            <person name="Glotzer D."/>
            <person name="Gorecki P."/>
            <person name="Heitman J."/>
            <person name="Hesse C."/>
            <person name="Hori C."/>
            <person name="Igarashi K."/>
            <person name="Jurgens J.A."/>
            <person name="Kallen N."/>
            <person name="Kersten P."/>
            <person name="Kohler A."/>
            <person name="Kuees U."/>
            <person name="Kumar T.K.A."/>
            <person name="Kuo A."/>
            <person name="LaButti K."/>
            <person name="Larrondo L.F."/>
            <person name="Lindquist E."/>
            <person name="Ling A."/>
            <person name="Lombard V."/>
            <person name="Lucas S."/>
            <person name="Lundell T."/>
            <person name="Martin R."/>
            <person name="McLaughlin D.J."/>
            <person name="Morgenstern I."/>
            <person name="Morin E."/>
            <person name="Murat C."/>
            <person name="Nagy L.G."/>
            <person name="Nolan M."/>
            <person name="Ohm R.A."/>
            <person name="Patyshakuliyeva A."/>
            <person name="Rokas A."/>
            <person name="Ruiz-Duenas F.J."/>
            <person name="Sabat G."/>
            <person name="Salamov A."/>
            <person name="Samejima M."/>
            <person name="Schmutz J."/>
            <person name="Slot J.C."/>
            <person name="St John F."/>
            <person name="Stenlid J."/>
            <person name="Sun H."/>
            <person name="Sun S."/>
            <person name="Syed K."/>
            <person name="Tsang A."/>
            <person name="Wiebenga A."/>
            <person name="Young D."/>
            <person name="Pisabarro A."/>
            <person name="Eastwood D.C."/>
            <person name="Martin F."/>
            <person name="Cullen D."/>
            <person name="Grigoriev I.V."/>
            <person name="Hibbett D.S."/>
        </authorList>
    </citation>
    <scope>NUCLEOTIDE SEQUENCE [LARGE SCALE GENOMIC DNA]</scope>
    <source>
        <strain evidence="8 9">ATCC 11539</strain>
    </source>
</reference>
<proteinExistence type="predicted"/>
<gene>
    <name evidence="8" type="ORF">GLOTRDRAFT_90534</name>
</gene>
<evidence type="ECO:0000256" key="5">
    <source>
        <dbReference type="ARBA" id="ARBA00023242"/>
    </source>
</evidence>
<dbReference type="Pfam" id="PF00172">
    <property type="entry name" value="Zn_clus"/>
    <property type="match status" value="1"/>
</dbReference>
<dbReference type="InterPro" id="IPR050815">
    <property type="entry name" value="TF_fung"/>
</dbReference>
<feature type="domain" description="Zn(2)-C6 fungal-type" evidence="7">
    <location>
        <begin position="206"/>
        <end position="236"/>
    </location>
</feature>
<accession>S7QPM2</accession>
<dbReference type="GO" id="GO:0005634">
    <property type="term" value="C:nucleus"/>
    <property type="evidence" value="ECO:0007669"/>
    <property type="project" value="UniProtKB-SubCell"/>
</dbReference>
<dbReference type="STRING" id="670483.S7QPM2"/>
<evidence type="ECO:0000256" key="3">
    <source>
        <dbReference type="ARBA" id="ARBA00023015"/>
    </source>
</evidence>
<dbReference type="PANTHER" id="PTHR47338">
    <property type="entry name" value="ZN(II)2CYS6 TRANSCRIPTION FACTOR (EUROFUNG)-RELATED"/>
    <property type="match status" value="1"/>
</dbReference>
<evidence type="ECO:0000256" key="2">
    <source>
        <dbReference type="ARBA" id="ARBA00022723"/>
    </source>
</evidence>
<dbReference type="InterPro" id="IPR001138">
    <property type="entry name" value="Zn2Cys6_DnaBD"/>
</dbReference>
<evidence type="ECO:0000256" key="6">
    <source>
        <dbReference type="SAM" id="MobiDB-lite"/>
    </source>
</evidence>
<name>S7QPM2_GLOTA</name>
<keyword evidence="9" id="KW-1185">Reference proteome</keyword>
<dbReference type="PROSITE" id="PS50048">
    <property type="entry name" value="ZN2_CY6_FUNGAL_2"/>
    <property type="match status" value="1"/>
</dbReference>
<dbReference type="EMBL" id="KB469296">
    <property type="protein sequence ID" value="EPQ61332.1"/>
    <property type="molecule type" value="Genomic_DNA"/>
</dbReference>
<evidence type="ECO:0000256" key="4">
    <source>
        <dbReference type="ARBA" id="ARBA00023163"/>
    </source>
</evidence>
<feature type="compositionally biased region" description="Low complexity" evidence="6">
    <location>
        <begin position="252"/>
        <end position="274"/>
    </location>
</feature>
<evidence type="ECO:0000313" key="9">
    <source>
        <dbReference type="Proteomes" id="UP000030669"/>
    </source>
</evidence>
<feature type="region of interest" description="Disordered" evidence="6">
    <location>
        <begin position="239"/>
        <end position="336"/>
    </location>
</feature>
<dbReference type="HOGENOM" id="CLU_595882_0_0_1"/>
<dbReference type="OrthoDB" id="2399539at2759"/>
<dbReference type="RefSeq" id="XP_007861523.1">
    <property type="nucleotide sequence ID" value="XM_007863332.1"/>
</dbReference>
<dbReference type="SUPFAM" id="SSF57701">
    <property type="entry name" value="Zn2/Cys6 DNA-binding domain"/>
    <property type="match status" value="1"/>
</dbReference>
<keyword evidence="3" id="KW-0805">Transcription regulation</keyword>
<feature type="region of interest" description="Disordered" evidence="6">
    <location>
        <begin position="427"/>
        <end position="459"/>
    </location>
</feature>
<keyword evidence="4" id="KW-0804">Transcription</keyword>
<dbReference type="GO" id="GO:0000981">
    <property type="term" value="F:DNA-binding transcription factor activity, RNA polymerase II-specific"/>
    <property type="evidence" value="ECO:0007669"/>
    <property type="project" value="InterPro"/>
</dbReference>
<dbReference type="InterPro" id="IPR036864">
    <property type="entry name" value="Zn2-C6_fun-type_DNA-bd_sf"/>
</dbReference>
<keyword evidence="5" id="KW-0539">Nucleus</keyword>
<dbReference type="AlphaFoldDB" id="S7QPM2"/>
<organism evidence="8 9">
    <name type="scientific">Gloeophyllum trabeum (strain ATCC 11539 / FP-39264 / Madison 617)</name>
    <name type="common">Brown rot fungus</name>
    <dbReference type="NCBI Taxonomy" id="670483"/>
    <lineage>
        <taxon>Eukaryota</taxon>
        <taxon>Fungi</taxon>
        <taxon>Dikarya</taxon>
        <taxon>Basidiomycota</taxon>
        <taxon>Agaricomycotina</taxon>
        <taxon>Agaricomycetes</taxon>
        <taxon>Gloeophyllales</taxon>
        <taxon>Gloeophyllaceae</taxon>
        <taxon>Gloeophyllum</taxon>
    </lineage>
</organism>
<evidence type="ECO:0000313" key="8">
    <source>
        <dbReference type="EMBL" id="EPQ61332.1"/>
    </source>
</evidence>
<dbReference type="Proteomes" id="UP000030669">
    <property type="component" value="Unassembled WGS sequence"/>
</dbReference>
<dbReference type="PANTHER" id="PTHR47338:SF5">
    <property type="entry name" value="ZN(II)2CYS6 TRANSCRIPTION FACTOR (EUROFUNG)"/>
    <property type="match status" value="1"/>
</dbReference>
<dbReference type="Gene3D" id="4.10.240.10">
    <property type="entry name" value="Zn(2)-C6 fungal-type DNA-binding domain"/>
    <property type="match status" value="1"/>
</dbReference>
<dbReference type="PROSITE" id="PS00463">
    <property type="entry name" value="ZN2_CY6_FUNGAL_1"/>
    <property type="match status" value="1"/>
</dbReference>
<dbReference type="SMART" id="SM00066">
    <property type="entry name" value="GAL4"/>
    <property type="match status" value="1"/>
</dbReference>
<evidence type="ECO:0000259" key="7">
    <source>
        <dbReference type="PROSITE" id="PS50048"/>
    </source>
</evidence>
<dbReference type="eggNOG" id="ENOG502SFEH">
    <property type="taxonomic scope" value="Eukaryota"/>
</dbReference>
<dbReference type="GeneID" id="19309258"/>
<dbReference type="CDD" id="cd00067">
    <property type="entry name" value="GAL4"/>
    <property type="match status" value="1"/>
</dbReference>
<feature type="region of interest" description="Disordered" evidence="6">
    <location>
        <begin position="158"/>
        <end position="183"/>
    </location>
</feature>
<dbReference type="KEGG" id="gtr:GLOTRDRAFT_90534"/>
<sequence length="459" mass="49291">MSCEFIPPAAYDELAYPMESKYLLQAYPRNVPPPDNALGIEHAYLLPQELAYPALAAQQQYVADQFYYPPDYLSPLNMAPPPQVAYEAPLSPRSAPSYPLQLPPSLPDGNAHAQWASFDADFTFPGTSSGMRRGSLPTDQLLFAPQTQAYDPYAARQSLPPMASSSSAAAQGGMSREHWTMAGSLDPSNNMVYRSAEHPRLRTAQACEKCRTRKAKCSGEHPACGRCVSRGLICEYAPERRMRGPNKPKNKPPASTSSGSPPSSASSRRSSVVSLPDGPDASAQKKKPRPPPLNLGAASNIQQREGWAPVREEQEQLTIRPRADVPSDVGSAASRASFASDVSMGEIEYRGVLTQAYPLSSVRGGVAGLDVPSSASPMSSRFLAPNASISQGHGRSLSSGATDVTPIFLQPRAVHAQRFSVPALFHSQQSQGMGLPSPPLEYPPDGVQWTSDAPFGRAQ</sequence>
<evidence type="ECO:0000256" key="1">
    <source>
        <dbReference type="ARBA" id="ARBA00004123"/>
    </source>
</evidence>
<dbReference type="PRINTS" id="PR00755">
    <property type="entry name" value="AFLATOXINBRP"/>
</dbReference>
<keyword evidence="2" id="KW-0479">Metal-binding</keyword>
<comment type="subcellular location">
    <subcellularLocation>
        <location evidence="1">Nucleus</location>
    </subcellularLocation>
</comment>
<protein>
    <recommendedName>
        <fullName evidence="7">Zn(2)-C6 fungal-type domain-containing protein</fullName>
    </recommendedName>
</protein>
<dbReference type="GO" id="GO:0008270">
    <property type="term" value="F:zinc ion binding"/>
    <property type="evidence" value="ECO:0007669"/>
    <property type="project" value="InterPro"/>
</dbReference>